<reference evidence="2" key="2">
    <citation type="submission" date="2015-01" db="EMBL/GenBank/DDBJ databases">
        <title>Evolutionary Origins and Diversification of the Mycorrhizal Mutualists.</title>
        <authorList>
            <consortium name="DOE Joint Genome Institute"/>
            <consortium name="Mycorrhizal Genomics Consortium"/>
            <person name="Kohler A."/>
            <person name="Kuo A."/>
            <person name="Nagy L.G."/>
            <person name="Floudas D."/>
            <person name="Copeland A."/>
            <person name="Barry K.W."/>
            <person name="Cichocki N."/>
            <person name="Veneault-Fourrey C."/>
            <person name="LaButti K."/>
            <person name="Lindquist E.A."/>
            <person name="Lipzen A."/>
            <person name="Lundell T."/>
            <person name="Morin E."/>
            <person name="Murat C."/>
            <person name="Riley R."/>
            <person name="Ohm R."/>
            <person name="Sun H."/>
            <person name="Tunlid A."/>
            <person name="Henrissat B."/>
            <person name="Grigoriev I.V."/>
            <person name="Hibbett D.S."/>
            <person name="Martin F."/>
        </authorList>
    </citation>
    <scope>NUCLEOTIDE SEQUENCE [LARGE SCALE GENOMIC DNA]</scope>
    <source>
        <strain evidence="2">UH-Slu-Lm8-n1</strain>
    </source>
</reference>
<evidence type="ECO:0000313" key="2">
    <source>
        <dbReference type="Proteomes" id="UP000054485"/>
    </source>
</evidence>
<dbReference type="AlphaFoldDB" id="A0A0D0BK62"/>
<evidence type="ECO:0000313" key="1">
    <source>
        <dbReference type="EMBL" id="KIK43638.1"/>
    </source>
</evidence>
<gene>
    <name evidence="1" type="ORF">CY34DRAFT_803636</name>
</gene>
<name>A0A0D0BK62_9AGAM</name>
<protein>
    <submittedName>
        <fullName evidence="1">Uncharacterized protein</fullName>
    </submittedName>
</protein>
<dbReference type="InParanoid" id="A0A0D0BK62"/>
<dbReference type="HOGENOM" id="CLU_2832907_0_0_1"/>
<reference evidence="1 2" key="1">
    <citation type="submission" date="2014-04" db="EMBL/GenBank/DDBJ databases">
        <authorList>
            <consortium name="DOE Joint Genome Institute"/>
            <person name="Kuo A."/>
            <person name="Ruytinx J."/>
            <person name="Rineau F."/>
            <person name="Colpaert J."/>
            <person name="Kohler A."/>
            <person name="Nagy L.G."/>
            <person name="Floudas D."/>
            <person name="Copeland A."/>
            <person name="Barry K.W."/>
            <person name="Cichocki N."/>
            <person name="Veneault-Fourrey C."/>
            <person name="LaButti K."/>
            <person name="Lindquist E.A."/>
            <person name="Lipzen A."/>
            <person name="Lundell T."/>
            <person name="Morin E."/>
            <person name="Murat C."/>
            <person name="Sun H."/>
            <person name="Tunlid A."/>
            <person name="Henrissat B."/>
            <person name="Grigoriev I.V."/>
            <person name="Hibbett D.S."/>
            <person name="Martin F."/>
            <person name="Nordberg H.P."/>
            <person name="Cantor M.N."/>
            <person name="Hua S.X."/>
        </authorList>
    </citation>
    <scope>NUCLEOTIDE SEQUENCE [LARGE SCALE GENOMIC DNA]</scope>
    <source>
        <strain evidence="1 2">UH-Slu-Lm8-n1</strain>
    </source>
</reference>
<keyword evidence="2" id="KW-1185">Reference proteome</keyword>
<dbReference type="EMBL" id="KN835208">
    <property type="protein sequence ID" value="KIK43638.1"/>
    <property type="molecule type" value="Genomic_DNA"/>
</dbReference>
<dbReference type="Proteomes" id="UP000054485">
    <property type="component" value="Unassembled WGS sequence"/>
</dbReference>
<organism evidence="1 2">
    <name type="scientific">Suillus luteus UH-Slu-Lm8-n1</name>
    <dbReference type="NCBI Taxonomy" id="930992"/>
    <lineage>
        <taxon>Eukaryota</taxon>
        <taxon>Fungi</taxon>
        <taxon>Dikarya</taxon>
        <taxon>Basidiomycota</taxon>
        <taxon>Agaricomycotina</taxon>
        <taxon>Agaricomycetes</taxon>
        <taxon>Agaricomycetidae</taxon>
        <taxon>Boletales</taxon>
        <taxon>Suillineae</taxon>
        <taxon>Suillaceae</taxon>
        <taxon>Suillus</taxon>
    </lineage>
</organism>
<sequence>MDPKSPPHLIVEECTVLLWLTLSAYDSAREENWRNRVITYLIWIFACHADMELNSIQHQVHHRYGL</sequence>
<proteinExistence type="predicted"/>
<accession>A0A0D0BK62</accession>